<evidence type="ECO:0000256" key="4">
    <source>
        <dbReference type="ARBA" id="ARBA00023002"/>
    </source>
</evidence>
<comment type="caution">
    <text evidence="8">The sequence shown here is derived from an EMBL/GenBank/DDBJ whole genome shotgun (WGS) entry which is preliminary data.</text>
</comment>
<proteinExistence type="predicted"/>
<keyword evidence="3" id="KW-0223">Dioxygenase</keyword>
<dbReference type="InterPro" id="IPR045054">
    <property type="entry name" value="P4HA-like"/>
</dbReference>
<evidence type="ECO:0000256" key="5">
    <source>
        <dbReference type="ARBA" id="ARBA00023004"/>
    </source>
</evidence>
<keyword evidence="5" id="KW-0408">Iron</keyword>
<dbReference type="SMART" id="SM00702">
    <property type="entry name" value="P4Hc"/>
    <property type="match status" value="1"/>
</dbReference>
<dbReference type="Proteomes" id="UP001275084">
    <property type="component" value="Unassembled WGS sequence"/>
</dbReference>
<feature type="domain" description="Prolyl 4-hydroxylase alpha subunit" evidence="7">
    <location>
        <begin position="70"/>
        <end position="276"/>
    </location>
</feature>
<comment type="cofactor">
    <cofactor evidence="1">
        <name>L-ascorbate</name>
        <dbReference type="ChEBI" id="CHEBI:38290"/>
    </cofactor>
</comment>
<dbReference type="InterPro" id="IPR006620">
    <property type="entry name" value="Pro_4_hyd_alph"/>
</dbReference>
<dbReference type="EMBL" id="JAUIQD010000003">
    <property type="protein sequence ID" value="KAK3357736.1"/>
    <property type="molecule type" value="Genomic_DNA"/>
</dbReference>
<keyword evidence="4" id="KW-0560">Oxidoreductase</keyword>
<keyword evidence="2" id="KW-0479">Metal-binding</keyword>
<dbReference type="PANTHER" id="PTHR10869">
    <property type="entry name" value="PROLYL 4-HYDROXYLASE ALPHA SUBUNIT"/>
    <property type="match status" value="1"/>
</dbReference>
<dbReference type="GO" id="GO:0004656">
    <property type="term" value="F:procollagen-proline 4-dioxygenase activity"/>
    <property type="evidence" value="ECO:0007669"/>
    <property type="project" value="TreeGrafter"/>
</dbReference>
<evidence type="ECO:0000313" key="9">
    <source>
        <dbReference type="Proteomes" id="UP001275084"/>
    </source>
</evidence>
<gene>
    <name evidence="8" type="ORF">B0T25DRAFT_622449</name>
</gene>
<feature type="signal peptide" evidence="6">
    <location>
        <begin position="1"/>
        <end position="21"/>
    </location>
</feature>
<keyword evidence="6" id="KW-0732">Signal</keyword>
<dbReference type="InterPro" id="IPR044862">
    <property type="entry name" value="Pro_4_hyd_alph_FE2OG_OXY"/>
</dbReference>
<evidence type="ECO:0000256" key="2">
    <source>
        <dbReference type="ARBA" id="ARBA00022723"/>
    </source>
</evidence>
<evidence type="ECO:0000256" key="1">
    <source>
        <dbReference type="ARBA" id="ARBA00001961"/>
    </source>
</evidence>
<sequence>MLSYVIAFVAFLLFFFNPLMQLLNPSAPQIHRTPRPQLRNELLALESANGTNQLDCGPDLYSVHVFSREPLVIYIENFLALNERKHLLEISDPILEPSTVTHDGGESTHRDTTVRDSEVAVIPRTDAVRCIESRARALQGWRDEVWIERLRVQRYTGPGGHYSHHFDWSAGRGGWGRVSSFMVWVDDGEGELEGGGTEFPLLRVREGGRWCDFIECPSGDGDNVVEGGVVFKPVPGNAVYWENFRSDGTGKGHDETWHAGLPVARGVKVGLNIWSWGRIE</sequence>
<evidence type="ECO:0000313" key="8">
    <source>
        <dbReference type="EMBL" id="KAK3357736.1"/>
    </source>
</evidence>
<reference evidence="8" key="2">
    <citation type="submission" date="2023-06" db="EMBL/GenBank/DDBJ databases">
        <authorList>
            <consortium name="Lawrence Berkeley National Laboratory"/>
            <person name="Haridas S."/>
            <person name="Hensen N."/>
            <person name="Bonometti L."/>
            <person name="Westerberg I."/>
            <person name="Brannstrom I.O."/>
            <person name="Guillou S."/>
            <person name="Cros-Aarteil S."/>
            <person name="Calhoun S."/>
            <person name="Kuo A."/>
            <person name="Mondo S."/>
            <person name="Pangilinan J."/>
            <person name="Riley R."/>
            <person name="Labutti K."/>
            <person name="Andreopoulos B."/>
            <person name="Lipzen A."/>
            <person name="Chen C."/>
            <person name="Yanf M."/>
            <person name="Daum C."/>
            <person name="Ng V."/>
            <person name="Clum A."/>
            <person name="Steindorff A."/>
            <person name="Ohm R."/>
            <person name="Martin F."/>
            <person name="Silar P."/>
            <person name="Natvig D."/>
            <person name="Lalanne C."/>
            <person name="Gautier V."/>
            <person name="Ament-Velasquez S.L."/>
            <person name="Kruys A."/>
            <person name="Hutchinson M.I."/>
            <person name="Powell A.J."/>
            <person name="Barry K."/>
            <person name="Miller A.N."/>
            <person name="Grigoriev I.V."/>
            <person name="Debuchy R."/>
            <person name="Gladieux P."/>
            <person name="Thoren M.H."/>
            <person name="Johannesson H."/>
        </authorList>
    </citation>
    <scope>NUCLEOTIDE SEQUENCE</scope>
    <source>
        <strain evidence="8">CBS 955.72</strain>
    </source>
</reference>
<name>A0AAJ0HNA4_9PEZI</name>
<dbReference type="FunFam" id="2.60.120.620:FF:000027">
    <property type="entry name" value="Oxidoreductase, 2OG-Fe(II) oxygenase family family"/>
    <property type="match status" value="1"/>
</dbReference>
<dbReference type="GO" id="GO:0005506">
    <property type="term" value="F:iron ion binding"/>
    <property type="evidence" value="ECO:0007669"/>
    <property type="project" value="InterPro"/>
</dbReference>
<organism evidence="8 9">
    <name type="scientific">Lasiosphaeria hispida</name>
    <dbReference type="NCBI Taxonomy" id="260671"/>
    <lineage>
        <taxon>Eukaryota</taxon>
        <taxon>Fungi</taxon>
        <taxon>Dikarya</taxon>
        <taxon>Ascomycota</taxon>
        <taxon>Pezizomycotina</taxon>
        <taxon>Sordariomycetes</taxon>
        <taxon>Sordariomycetidae</taxon>
        <taxon>Sordariales</taxon>
        <taxon>Lasiosphaeriaceae</taxon>
        <taxon>Lasiosphaeria</taxon>
    </lineage>
</organism>
<dbReference type="GO" id="GO:0005783">
    <property type="term" value="C:endoplasmic reticulum"/>
    <property type="evidence" value="ECO:0007669"/>
    <property type="project" value="TreeGrafter"/>
</dbReference>
<dbReference type="Pfam" id="PF13640">
    <property type="entry name" value="2OG-FeII_Oxy_3"/>
    <property type="match status" value="1"/>
</dbReference>
<evidence type="ECO:0000256" key="3">
    <source>
        <dbReference type="ARBA" id="ARBA00022964"/>
    </source>
</evidence>
<keyword evidence="9" id="KW-1185">Reference proteome</keyword>
<dbReference type="Gene3D" id="2.60.120.620">
    <property type="entry name" value="q2cbj1_9rhob like domain"/>
    <property type="match status" value="1"/>
</dbReference>
<accession>A0AAJ0HNA4</accession>
<evidence type="ECO:0000259" key="7">
    <source>
        <dbReference type="SMART" id="SM00702"/>
    </source>
</evidence>
<dbReference type="GO" id="GO:0031418">
    <property type="term" value="F:L-ascorbic acid binding"/>
    <property type="evidence" value="ECO:0007669"/>
    <property type="project" value="InterPro"/>
</dbReference>
<feature type="chain" id="PRO_5042511862" description="Prolyl 4-hydroxylase alpha subunit domain-containing protein" evidence="6">
    <location>
        <begin position="22"/>
        <end position="280"/>
    </location>
</feature>
<evidence type="ECO:0000256" key="6">
    <source>
        <dbReference type="SAM" id="SignalP"/>
    </source>
</evidence>
<dbReference type="PANTHER" id="PTHR10869:SF246">
    <property type="entry name" value="TRANSMEMBRANE PROLYL 4-HYDROXYLASE"/>
    <property type="match status" value="1"/>
</dbReference>
<reference evidence="8" key="1">
    <citation type="journal article" date="2023" name="Mol. Phylogenet. Evol.">
        <title>Genome-scale phylogeny and comparative genomics of the fungal order Sordariales.</title>
        <authorList>
            <person name="Hensen N."/>
            <person name="Bonometti L."/>
            <person name="Westerberg I."/>
            <person name="Brannstrom I.O."/>
            <person name="Guillou S."/>
            <person name="Cros-Aarteil S."/>
            <person name="Calhoun S."/>
            <person name="Haridas S."/>
            <person name="Kuo A."/>
            <person name="Mondo S."/>
            <person name="Pangilinan J."/>
            <person name="Riley R."/>
            <person name="LaButti K."/>
            <person name="Andreopoulos B."/>
            <person name="Lipzen A."/>
            <person name="Chen C."/>
            <person name="Yan M."/>
            <person name="Daum C."/>
            <person name="Ng V."/>
            <person name="Clum A."/>
            <person name="Steindorff A."/>
            <person name="Ohm R.A."/>
            <person name="Martin F."/>
            <person name="Silar P."/>
            <person name="Natvig D.O."/>
            <person name="Lalanne C."/>
            <person name="Gautier V."/>
            <person name="Ament-Velasquez S.L."/>
            <person name="Kruys A."/>
            <person name="Hutchinson M.I."/>
            <person name="Powell A.J."/>
            <person name="Barry K."/>
            <person name="Miller A.N."/>
            <person name="Grigoriev I.V."/>
            <person name="Debuchy R."/>
            <person name="Gladieux P."/>
            <person name="Hiltunen Thoren M."/>
            <person name="Johannesson H."/>
        </authorList>
    </citation>
    <scope>NUCLEOTIDE SEQUENCE</scope>
    <source>
        <strain evidence="8">CBS 955.72</strain>
    </source>
</reference>
<dbReference type="AlphaFoldDB" id="A0AAJ0HNA4"/>
<protein>
    <recommendedName>
        <fullName evidence="7">Prolyl 4-hydroxylase alpha subunit domain-containing protein</fullName>
    </recommendedName>
</protein>